<accession>A0A9Q9EGF0</accession>
<reference evidence="1" key="1">
    <citation type="submission" date="2022-06" db="EMBL/GenBank/DDBJ databases">
        <title>Complete genome sequences of two strains of the flax pathogen Septoria linicola.</title>
        <authorList>
            <person name="Lapalu N."/>
            <person name="Simon A."/>
            <person name="Demenou B."/>
            <person name="Paumier D."/>
            <person name="Guillot M.-P."/>
            <person name="Gout L."/>
            <person name="Valade R."/>
        </authorList>
    </citation>
    <scope>NUCLEOTIDE SEQUENCE</scope>
    <source>
        <strain evidence="1">SE15195</strain>
    </source>
</reference>
<organism evidence="1 2">
    <name type="scientific">Septoria linicola</name>
    <dbReference type="NCBI Taxonomy" id="215465"/>
    <lineage>
        <taxon>Eukaryota</taxon>
        <taxon>Fungi</taxon>
        <taxon>Dikarya</taxon>
        <taxon>Ascomycota</taxon>
        <taxon>Pezizomycotina</taxon>
        <taxon>Dothideomycetes</taxon>
        <taxon>Dothideomycetidae</taxon>
        <taxon>Mycosphaerellales</taxon>
        <taxon>Mycosphaerellaceae</taxon>
        <taxon>Septoria</taxon>
    </lineage>
</organism>
<evidence type="ECO:0000313" key="1">
    <source>
        <dbReference type="EMBL" id="USW49920.1"/>
    </source>
</evidence>
<dbReference type="EMBL" id="CP099419">
    <property type="protein sequence ID" value="USW49920.1"/>
    <property type="molecule type" value="Genomic_DNA"/>
</dbReference>
<gene>
    <name evidence="1" type="ORF">Slin15195_G032390</name>
</gene>
<sequence>MQDNVSTAEGEASPNDLKRIRKGIRSCVSAIIRWKPHGDIVDISTRCGTSCSEWNGGNLRYVYV</sequence>
<name>A0A9Q9EGF0_9PEZI</name>
<dbReference type="Proteomes" id="UP001056384">
    <property type="component" value="Chromosome 2"/>
</dbReference>
<evidence type="ECO:0000313" key="2">
    <source>
        <dbReference type="Proteomes" id="UP001056384"/>
    </source>
</evidence>
<protein>
    <submittedName>
        <fullName evidence="1">Uncharacterized protein</fullName>
    </submittedName>
</protein>
<keyword evidence="2" id="KW-1185">Reference proteome</keyword>
<dbReference type="AlphaFoldDB" id="A0A9Q9EGF0"/>
<proteinExistence type="predicted"/>